<gene>
    <name evidence="1" type="ORF">EVAR_82414_1</name>
</gene>
<dbReference type="OrthoDB" id="7054413at2759"/>
<dbReference type="AlphaFoldDB" id="A0A4C1UAB4"/>
<dbReference type="Proteomes" id="UP000299102">
    <property type="component" value="Unassembled WGS sequence"/>
</dbReference>
<sequence length="96" mass="11186">MTRIFPFVELKKEREYPKAQHIVFYKESKCIRFTYNEFKVFSLEIILKGFHFVEQCYRGIMKITSSSKNFSVTAACSSSIARNAYPTLGSLKGNQR</sequence>
<comment type="caution">
    <text evidence="1">The sequence shown here is derived from an EMBL/GenBank/DDBJ whole genome shotgun (WGS) entry which is preliminary data.</text>
</comment>
<reference evidence="1 2" key="1">
    <citation type="journal article" date="2019" name="Commun. Biol.">
        <title>The bagworm genome reveals a unique fibroin gene that provides high tensile strength.</title>
        <authorList>
            <person name="Kono N."/>
            <person name="Nakamura H."/>
            <person name="Ohtoshi R."/>
            <person name="Tomita M."/>
            <person name="Numata K."/>
            <person name="Arakawa K."/>
        </authorList>
    </citation>
    <scope>NUCLEOTIDE SEQUENCE [LARGE SCALE GENOMIC DNA]</scope>
</reference>
<evidence type="ECO:0000313" key="2">
    <source>
        <dbReference type="Proteomes" id="UP000299102"/>
    </source>
</evidence>
<dbReference type="EMBL" id="BGZK01000148">
    <property type="protein sequence ID" value="GBP23248.1"/>
    <property type="molecule type" value="Genomic_DNA"/>
</dbReference>
<evidence type="ECO:0000313" key="1">
    <source>
        <dbReference type="EMBL" id="GBP23248.1"/>
    </source>
</evidence>
<keyword evidence="2" id="KW-1185">Reference proteome</keyword>
<organism evidence="1 2">
    <name type="scientific">Eumeta variegata</name>
    <name type="common">Bagworm moth</name>
    <name type="synonym">Eumeta japonica</name>
    <dbReference type="NCBI Taxonomy" id="151549"/>
    <lineage>
        <taxon>Eukaryota</taxon>
        <taxon>Metazoa</taxon>
        <taxon>Ecdysozoa</taxon>
        <taxon>Arthropoda</taxon>
        <taxon>Hexapoda</taxon>
        <taxon>Insecta</taxon>
        <taxon>Pterygota</taxon>
        <taxon>Neoptera</taxon>
        <taxon>Endopterygota</taxon>
        <taxon>Lepidoptera</taxon>
        <taxon>Glossata</taxon>
        <taxon>Ditrysia</taxon>
        <taxon>Tineoidea</taxon>
        <taxon>Psychidae</taxon>
        <taxon>Oiketicinae</taxon>
        <taxon>Eumeta</taxon>
    </lineage>
</organism>
<name>A0A4C1UAB4_EUMVA</name>
<proteinExistence type="predicted"/>
<accession>A0A4C1UAB4</accession>
<protein>
    <submittedName>
        <fullName evidence="1">Uncharacterized protein</fullName>
    </submittedName>
</protein>